<dbReference type="Proteomes" id="UP001152130">
    <property type="component" value="Unassembled WGS sequence"/>
</dbReference>
<gene>
    <name evidence="2" type="ORF">NW766_002659</name>
</gene>
<evidence type="ECO:0000313" key="2">
    <source>
        <dbReference type="EMBL" id="KAJ4018959.1"/>
    </source>
</evidence>
<evidence type="ECO:0000259" key="1">
    <source>
        <dbReference type="Pfam" id="PF01636"/>
    </source>
</evidence>
<dbReference type="Gene3D" id="3.30.200.20">
    <property type="entry name" value="Phosphorylase Kinase, domain 1"/>
    <property type="match status" value="1"/>
</dbReference>
<feature type="domain" description="Aminoglycoside phosphotransferase" evidence="1">
    <location>
        <begin position="98"/>
        <end position="256"/>
    </location>
</feature>
<dbReference type="Pfam" id="PF01636">
    <property type="entry name" value="APH"/>
    <property type="match status" value="1"/>
</dbReference>
<dbReference type="SUPFAM" id="SSF56112">
    <property type="entry name" value="Protein kinase-like (PK-like)"/>
    <property type="match status" value="1"/>
</dbReference>
<proteinExistence type="predicted"/>
<organism evidence="2 3">
    <name type="scientific">Fusarium irregulare</name>
    <dbReference type="NCBI Taxonomy" id="2494466"/>
    <lineage>
        <taxon>Eukaryota</taxon>
        <taxon>Fungi</taxon>
        <taxon>Dikarya</taxon>
        <taxon>Ascomycota</taxon>
        <taxon>Pezizomycotina</taxon>
        <taxon>Sordariomycetes</taxon>
        <taxon>Hypocreomycetidae</taxon>
        <taxon>Hypocreales</taxon>
        <taxon>Nectriaceae</taxon>
        <taxon>Fusarium</taxon>
        <taxon>Fusarium incarnatum-equiseti species complex</taxon>
    </lineage>
</organism>
<reference evidence="2" key="1">
    <citation type="submission" date="2022-10" db="EMBL/GenBank/DDBJ databases">
        <title>Fusarium specimens isolated from Avocado Roots.</title>
        <authorList>
            <person name="Stajich J."/>
            <person name="Roper C."/>
            <person name="Heimlech-Rivalta G."/>
        </authorList>
    </citation>
    <scope>NUCLEOTIDE SEQUENCE</scope>
    <source>
        <strain evidence="2">CF00143</strain>
    </source>
</reference>
<evidence type="ECO:0000313" key="3">
    <source>
        <dbReference type="Proteomes" id="UP001152130"/>
    </source>
</evidence>
<comment type="caution">
    <text evidence="2">The sequence shown here is derived from an EMBL/GenBank/DDBJ whole genome shotgun (WGS) entry which is preliminary data.</text>
</comment>
<keyword evidence="3" id="KW-1185">Reference proteome</keyword>
<dbReference type="InterPro" id="IPR002575">
    <property type="entry name" value="Aminoglycoside_PTrfase"/>
</dbReference>
<protein>
    <recommendedName>
        <fullName evidence="1">Aminoglycoside phosphotransferase domain-containing protein</fullName>
    </recommendedName>
</protein>
<name>A0A9W8UCW7_9HYPO</name>
<dbReference type="AlphaFoldDB" id="A0A9W8UCW7"/>
<dbReference type="InterPro" id="IPR011009">
    <property type="entry name" value="Kinase-like_dom_sf"/>
</dbReference>
<accession>A0A9W8UCW7</accession>
<sequence length="362" mass="40556">MTSHQQLDDPTDTTQEVRSGVVHALSKTPFAVSDLRRLSGGTANFMYHATLKQSSTNDKYRDGVVIKHGEGYVATHPSFKISTSRCIQEYLPHAISLKEYALKHFSHPHPTTSTYKPPCDRLGHALGAWLRMFHGWSQEPKQAALRETFAGNKDGQGLKNMINYQQLLQMVDRYPMILGDARDILQGVSDLAAEELADETALCPIHGDFWTGNVLIPDVSVTDNVNDHIPIRIVDWELSQLGVRPLDLGQLIAELWSLMLYRNVGAAEWLVQAFASGYGSLDDSFAYRTIIHVGVHLICFSRYWSSTPDWNQDEQQKTVISIGRDVIVKAWSRDREYFREHLLGCLFGEAGRSGGDGSLSLP</sequence>
<dbReference type="Gene3D" id="3.90.1200.10">
    <property type="match status" value="1"/>
</dbReference>
<dbReference type="EMBL" id="JAPDHF010000004">
    <property type="protein sequence ID" value="KAJ4018959.1"/>
    <property type="molecule type" value="Genomic_DNA"/>
</dbReference>